<evidence type="ECO:0000256" key="6">
    <source>
        <dbReference type="ARBA" id="ARBA00022679"/>
    </source>
</evidence>
<dbReference type="Pfam" id="PF18404">
    <property type="entry name" value="Glyco_transf_24"/>
    <property type="match status" value="1"/>
</dbReference>
<evidence type="ECO:0000259" key="17">
    <source>
        <dbReference type="Pfam" id="PF18404"/>
    </source>
</evidence>
<comment type="similarity">
    <text evidence="4">Belongs to the glycosyltransferase 8 family.</text>
</comment>
<dbReference type="GO" id="GO:0005788">
    <property type="term" value="C:endoplasmic reticulum lumen"/>
    <property type="evidence" value="ECO:0007669"/>
    <property type="project" value="UniProtKB-SubCell"/>
</dbReference>
<feature type="signal peptide" evidence="12">
    <location>
        <begin position="1"/>
        <end position="20"/>
    </location>
</feature>
<dbReference type="PANTHER" id="PTHR11226">
    <property type="entry name" value="UDP-GLUCOSE GLYCOPROTEIN:GLUCOSYLTRANSFERASE"/>
    <property type="match status" value="1"/>
</dbReference>
<comment type="function">
    <text evidence="10">Recognizes glycoproteins with minor folding defects. Reglucosylates single N-glycans near the misfolded part of the protein, thus providing quality control for protein folding in the endoplasmic reticulum. Reglucosylated proteins are recognized by calreticulin for recycling to the endoplasmic reticulum and refolding or degradation.</text>
</comment>
<dbReference type="Proteomes" id="UP000025227">
    <property type="component" value="Unplaced"/>
</dbReference>
<keyword evidence="8" id="KW-0256">Endoplasmic reticulum</keyword>
<feature type="domain" description="UDP-glucose:glycoprotein glucosyltransferase thioredoxin-like" evidence="16">
    <location>
        <begin position="703"/>
        <end position="925"/>
    </location>
</feature>
<dbReference type="GO" id="GO:0051082">
    <property type="term" value="F:unfolded protein binding"/>
    <property type="evidence" value="ECO:0007669"/>
    <property type="project" value="TreeGrafter"/>
</dbReference>
<dbReference type="InterPro" id="IPR040525">
    <property type="entry name" value="UGGT_TRXL_4"/>
</dbReference>
<feature type="domain" description="UGGT thioredoxin-like" evidence="14">
    <location>
        <begin position="285"/>
        <end position="419"/>
    </location>
</feature>
<dbReference type="GO" id="GO:0003980">
    <property type="term" value="F:UDP-glucose:glycoprotein glucosyltransferase activity"/>
    <property type="evidence" value="ECO:0007669"/>
    <property type="project" value="InterPro"/>
</dbReference>
<evidence type="ECO:0000313" key="19">
    <source>
        <dbReference type="WBParaSite" id="HCON_00179670-00001"/>
    </source>
</evidence>
<dbReference type="InterPro" id="IPR040692">
    <property type="entry name" value="UGGT_TRXL_3"/>
</dbReference>
<dbReference type="Pfam" id="PF06427">
    <property type="entry name" value="UDP-g_GGTase"/>
    <property type="match status" value="1"/>
</dbReference>
<evidence type="ECO:0000256" key="1">
    <source>
        <dbReference type="ARBA" id="ARBA00001913"/>
    </source>
</evidence>
<dbReference type="WBParaSite" id="HCON_00179670-00001">
    <property type="protein sequence ID" value="HCON_00179670-00001"/>
    <property type="gene ID" value="HCON_00179670"/>
</dbReference>
<dbReference type="GO" id="GO:0018279">
    <property type="term" value="P:protein N-linked glycosylation via asparagine"/>
    <property type="evidence" value="ECO:0007669"/>
    <property type="project" value="TreeGrafter"/>
</dbReference>
<dbReference type="InterPro" id="IPR009448">
    <property type="entry name" value="UDP-g_GGtrans"/>
</dbReference>
<keyword evidence="18" id="KW-1185">Reference proteome</keyword>
<dbReference type="SUPFAM" id="SSF53448">
    <property type="entry name" value="Nucleotide-diphospho-sugar transferases"/>
    <property type="match status" value="1"/>
</dbReference>
<feature type="domain" description="UGGT thioredoxin-like" evidence="13">
    <location>
        <begin position="36"/>
        <end position="212"/>
    </location>
</feature>
<dbReference type="InterPro" id="IPR040497">
    <property type="entry name" value="Glyco_transf_24"/>
</dbReference>
<dbReference type="Gene3D" id="3.90.550.10">
    <property type="entry name" value="Spore Coat Polysaccharide Biosynthesis Protein SpsA, Chain A"/>
    <property type="match status" value="1"/>
</dbReference>
<feature type="domain" description="Glucosyltransferase 24 catalytic" evidence="17">
    <location>
        <begin position="1211"/>
        <end position="1476"/>
    </location>
</feature>
<evidence type="ECO:0000259" key="16">
    <source>
        <dbReference type="Pfam" id="PF18403"/>
    </source>
</evidence>
<sequence length="1496" mass="170526">MVRLLLYVGLLLYCISGAVGSLTKSLIVSLNSKWNSTSLIAEISEFMSKEDEQLFWRFISGIADECSAMNWNQVSDKMKYDFGLQQASKMLSAPLIDLLKLSLSLRIYSPSVQLFQQIGADHALSCVAFFDVHGLKGCDASELENAVESAHGRDPPALFSIDHVFNLGREAEITAIIYGEIGTMEWLQLHAKAVELASARRIQYVLRHYMKCTDTPIAKVSLSGYGVELAIKNTEYKVVDITRGGMGENHDIEDFHGFNFKQLKEKNVESNGHFDAFKMHLMEMQELGSLKQWQLQDLSFQAAQRIINVEQENALEVLAQLSQNFPLHARSLSQQAVLQEVREEIELNQKDYLSEAGLQPGDSTLFLNGISLDMDSLDLFQLFNIVKQEERVSTGFFNIGVRRDYLSILSHISFSEDKKKYAVDYRNAHPIYLNNLDTDTRYKRWRNSVKLLLEPYYPGMIRPIARNLFTLIFVLDPAGKEDRRLMELACSLFEHEVPLRIGILFALESNGTVSGMDDGGVGILNLLNFLAVNNTYHDALRKIVEVIEPYRTHDTIDPFYIKNWFEANYGDVDYQDVFGPHSPYDEGRTNGRDFLEQSALGDAPKVLLNGFVLDDSGIIAEKFEETLMLEVMRITHELQEAVMQGKLHDRLNVENWIMEQKDVVPRYNKNILRTISQKNILDFTNVFECEIGSLSDFIRLEESEKTQCITKRMTYIRKTDVDNTMPLTLWIAVDLDTVHGRQMVYNALKFLKRSKKTRLGLIMNPSNTTTHCKENKISFLVQAAVRLLPHTQARQFITKLVKEEFAKALLSETMSWSDLAVGGMNLDKFNEEKQLLLCEHLVYESIFVRDVVGLAPGERAFIANGIVIGPFDEQELIIESDVELIARIVESRGAHVIASYIDKWKGGYGDGLSSDLVMRSFALVSKHAVSQKRTIIKLGENKRSSILLAAGDDARPAVSVTAVVDPLSRSAQKLSTILPLLRKSINCDVNIVLNPKSKLSEVPLKSFYRYVAMPHLQFDINGEVIENQARFTGLPPKQLLTLSVDTPDAWMVENVFAEYDLDNIKMEQSSSNIVALFSLEYILLEGHCFDEASGSPPRGLQFVLGTSLKPTQFDTVVMANLGYFQLKANPGAWLLRIREGKSKEIYRISGHSNSEGSESSAVRVLIDSFSGRTIRIHVSKNKGMGRESLLSEEKEVDGAIWSSPEEKYNVINVFSLASGQLYERFLNIMMVSVVKNTKKPVKFWLLKNYLSPRFKESLPVLSHEYGFDYALVEYKWPRWLHQQKEKHRIMWGYKILFLDVLFPLDVQKIIFVDADQVVRADLMELMEFDLNGAPYGYVPFCDSRKEMDGFRFWKRGYWSNHLAGRRYHISALYVVDLQKFRQLAAGDRLRGQYQGLSNDPNSLSNLDQDLPNNMIHQVKIKSLPQEWLWCETWCDDPSKKEAKTIDLCNNPLTKEPKLDSAIRIIPEWKHYDAEIRGVLEGKQEIKTPNPHNHREL</sequence>
<evidence type="ECO:0000256" key="12">
    <source>
        <dbReference type="SAM" id="SignalP"/>
    </source>
</evidence>
<dbReference type="PANTHER" id="PTHR11226:SF0">
    <property type="entry name" value="UDP-GLUCOSE:GLYCOPROTEIN GLUCOSYLTRANSFERASE"/>
    <property type="match status" value="1"/>
</dbReference>
<keyword evidence="7 12" id="KW-0732">Signal</keyword>
<evidence type="ECO:0000256" key="8">
    <source>
        <dbReference type="ARBA" id="ARBA00022824"/>
    </source>
</evidence>
<dbReference type="InterPro" id="IPR029044">
    <property type="entry name" value="Nucleotide-diphossugar_trans"/>
</dbReference>
<organism evidence="18 19">
    <name type="scientific">Haemonchus contortus</name>
    <name type="common">Barber pole worm</name>
    <dbReference type="NCBI Taxonomy" id="6289"/>
    <lineage>
        <taxon>Eukaryota</taxon>
        <taxon>Metazoa</taxon>
        <taxon>Ecdysozoa</taxon>
        <taxon>Nematoda</taxon>
        <taxon>Chromadorea</taxon>
        <taxon>Rhabditida</taxon>
        <taxon>Rhabditina</taxon>
        <taxon>Rhabditomorpha</taxon>
        <taxon>Strongyloidea</taxon>
        <taxon>Trichostrongylidae</taxon>
        <taxon>Haemonchus</taxon>
    </lineage>
</organism>
<evidence type="ECO:0000256" key="2">
    <source>
        <dbReference type="ARBA" id="ARBA00004319"/>
    </source>
</evidence>
<evidence type="ECO:0000259" key="13">
    <source>
        <dbReference type="Pfam" id="PF18400"/>
    </source>
</evidence>
<evidence type="ECO:0000313" key="18">
    <source>
        <dbReference type="Proteomes" id="UP000025227"/>
    </source>
</evidence>
<dbReference type="Pfam" id="PF18401">
    <property type="entry name" value="Thioredoxin_13"/>
    <property type="match status" value="1"/>
</dbReference>
<evidence type="ECO:0000256" key="4">
    <source>
        <dbReference type="ARBA" id="ARBA00006351"/>
    </source>
</evidence>
<dbReference type="OMA" id="RQTKTRF"/>
<keyword evidence="5" id="KW-0328">Glycosyltransferase</keyword>
<evidence type="ECO:0000256" key="7">
    <source>
        <dbReference type="ARBA" id="ARBA00022729"/>
    </source>
</evidence>
<evidence type="ECO:0000259" key="15">
    <source>
        <dbReference type="Pfam" id="PF18402"/>
    </source>
</evidence>
<protein>
    <submittedName>
        <fullName evidence="19">UDP-glucose:glycoprotein glucosyltransferase</fullName>
    </submittedName>
</protein>
<evidence type="ECO:0000256" key="5">
    <source>
        <dbReference type="ARBA" id="ARBA00022676"/>
    </source>
</evidence>
<accession>A0A7I4Z405</accession>
<dbReference type="InterPro" id="IPR040693">
    <property type="entry name" value="UGGT_TRXL_1"/>
</dbReference>
<name>A0A7I4Z405_HAECO</name>
<evidence type="ECO:0000256" key="9">
    <source>
        <dbReference type="ARBA" id="ARBA00023180"/>
    </source>
</evidence>
<evidence type="ECO:0000256" key="10">
    <source>
        <dbReference type="ARBA" id="ARBA00045874"/>
    </source>
</evidence>
<dbReference type="Pfam" id="PF18403">
    <property type="entry name" value="Thioredoxin_15"/>
    <property type="match status" value="1"/>
</dbReference>
<dbReference type="Pfam" id="PF18400">
    <property type="entry name" value="Thioredoxin_12"/>
    <property type="match status" value="1"/>
</dbReference>
<dbReference type="Pfam" id="PF18402">
    <property type="entry name" value="Thioredoxin_14"/>
    <property type="match status" value="1"/>
</dbReference>
<evidence type="ECO:0000256" key="3">
    <source>
        <dbReference type="ARBA" id="ARBA00004922"/>
    </source>
</evidence>
<dbReference type="FunFam" id="3.90.550.10:FF:000004">
    <property type="entry name" value="UDP-glucose glycoprotein glucosyltransferase 1"/>
    <property type="match status" value="1"/>
</dbReference>
<evidence type="ECO:0000256" key="11">
    <source>
        <dbReference type="ARBA" id="ARBA00048456"/>
    </source>
</evidence>
<evidence type="ECO:0000259" key="14">
    <source>
        <dbReference type="Pfam" id="PF18401"/>
    </source>
</evidence>
<dbReference type="OrthoDB" id="27683at2759"/>
<reference evidence="19" key="1">
    <citation type="submission" date="2020-12" db="UniProtKB">
        <authorList>
            <consortium name="WormBaseParasite"/>
        </authorList>
    </citation>
    <scope>IDENTIFICATION</scope>
    <source>
        <strain evidence="19">MHco3</strain>
    </source>
</reference>
<keyword evidence="9" id="KW-0325">Glycoprotein</keyword>
<feature type="chain" id="PRO_5029484006" evidence="12">
    <location>
        <begin position="21"/>
        <end position="1496"/>
    </location>
</feature>
<keyword evidence="6" id="KW-0808">Transferase</keyword>
<comment type="cofactor">
    <cofactor evidence="1">
        <name>Ca(2+)</name>
        <dbReference type="ChEBI" id="CHEBI:29108"/>
    </cofactor>
</comment>
<comment type="pathway">
    <text evidence="3">Protein modification; protein glycosylation.</text>
</comment>
<dbReference type="GO" id="GO:0036503">
    <property type="term" value="P:ERAD pathway"/>
    <property type="evidence" value="ECO:0007669"/>
    <property type="project" value="TreeGrafter"/>
</dbReference>
<dbReference type="InterPro" id="IPR040694">
    <property type="entry name" value="UGGT_TRXL_2"/>
</dbReference>
<feature type="domain" description="UGGT thioredoxin-like" evidence="15">
    <location>
        <begin position="424"/>
        <end position="671"/>
    </location>
</feature>
<dbReference type="UniPathway" id="UPA00378"/>
<comment type="catalytic activity">
    <reaction evidence="11">
        <text>N(4)-(alpha-D-Man-(1-&gt;2)-alpha-D-Man-(1-&gt;2)-alpha-D-Man-(1-&gt;3)-[alpha-D-Man-(1-&gt;2)-alpha-D-Man-(1-&gt;3)-[alpha-D-Man-(1-&gt;2)-alpha-D-Man-(1-&gt;6)]-alpha-D-Man-(1-&gt;6)]-beta-D-Man-(1-&gt;4)-beta-D-GlcNAc-(1-&gt;4)-beta-D-GlcNAc)-L-asparaginyl-[protein] (N-glucan mannose isomer 9A1,2,3B1,2,3) + UDP-alpha-D-glucose = N(4)-(alpha-D-Glc-(1-&gt;3)-alpha-D-Man-(1-&gt;2)-alpha-D-Man-(1-&gt;2)-alpha-D-Man-(1-&gt;3)-[alpha-D-Man-(1-&gt;2)-alpha-D-Man-(1-&gt;3)-[alpha-D-Man-(1-&gt;2)-alpha-D-Man-(1-&gt;6)]-alpha-D-Man-(1-&gt;6)]-beta-D-Man-(1-&gt;4)-beta-D-GlcNAc-(1-&gt;4)-beta-D-GlcNAc)-L-asparaginyl-[protein] + UDP + H(+)</text>
        <dbReference type="Rhea" id="RHEA:61304"/>
        <dbReference type="Rhea" id="RHEA-COMP:14356"/>
        <dbReference type="Rhea" id="RHEA-COMP:14357"/>
        <dbReference type="ChEBI" id="CHEBI:15378"/>
        <dbReference type="ChEBI" id="CHEBI:58223"/>
        <dbReference type="ChEBI" id="CHEBI:58885"/>
        <dbReference type="ChEBI" id="CHEBI:59080"/>
        <dbReference type="ChEBI" id="CHEBI:139493"/>
    </reaction>
</comment>
<comment type="subcellular location">
    <subcellularLocation>
        <location evidence="2">Endoplasmic reticulum lumen</location>
    </subcellularLocation>
</comment>
<dbReference type="CDD" id="cd06432">
    <property type="entry name" value="GT8_HUGT1_C_like"/>
    <property type="match status" value="1"/>
</dbReference>
<proteinExistence type="inferred from homology"/>